<dbReference type="PANTHER" id="PTHR45436">
    <property type="entry name" value="SENSOR HISTIDINE KINASE YKOH"/>
    <property type="match status" value="1"/>
</dbReference>
<name>A0A6J5YR04_9ZZZZ</name>
<feature type="domain" description="HAMP" evidence="14">
    <location>
        <begin position="189"/>
        <end position="242"/>
    </location>
</feature>
<evidence type="ECO:0000256" key="12">
    <source>
        <dbReference type="SAM" id="Phobius"/>
    </source>
</evidence>
<evidence type="ECO:0000313" key="19">
    <source>
        <dbReference type="EMBL" id="CAB4804555.1"/>
    </source>
</evidence>
<dbReference type="EMBL" id="CAFBPK010000001">
    <property type="protein sequence ID" value="CAB5006738.1"/>
    <property type="molecule type" value="Genomic_DNA"/>
</dbReference>
<comment type="catalytic activity">
    <reaction evidence="1">
        <text>ATP + protein L-histidine = ADP + protein N-phospho-L-histidine.</text>
        <dbReference type="EC" id="2.7.13.3"/>
    </reaction>
</comment>
<keyword evidence="7 12" id="KW-0812">Transmembrane</keyword>
<dbReference type="GO" id="GO:0005886">
    <property type="term" value="C:plasma membrane"/>
    <property type="evidence" value="ECO:0007669"/>
    <property type="project" value="UniProtKB-SubCell"/>
</dbReference>
<evidence type="ECO:0000313" key="18">
    <source>
        <dbReference type="EMBL" id="CAB4744343.1"/>
    </source>
</evidence>
<dbReference type="InterPro" id="IPR005467">
    <property type="entry name" value="His_kinase_dom"/>
</dbReference>
<dbReference type="InterPro" id="IPR029151">
    <property type="entry name" value="Sensor-like_sf"/>
</dbReference>
<dbReference type="EMBL" id="CAFBIX010000001">
    <property type="protein sequence ID" value="CAB4845723.1"/>
    <property type="molecule type" value="Genomic_DNA"/>
</dbReference>
<keyword evidence="4" id="KW-1003">Cell membrane</keyword>
<dbReference type="Pfam" id="PF23846">
    <property type="entry name" value="Cache_WalK"/>
    <property type="match status" value="1"/>
</dbReference>
<evidence type="ECO:0000313" key="20">
    <source>
        <dbReference type="EMBL" id="CAB4845723.1"/>
    </source>
</evidence>
<evidence type="ECO:0000256" key="8">
    <source>
        <dbReference type="ARBA" id="ARBA00022777"/>
    </source>
</evidence>
<dbReference type="Gene3D" id="6.10.340.10">
    <property type="match status" value="1"/>
</dbReference>
<dbReference type="EC" id="2.7.13.3" evidence="3"/>
<dbReference type="Gene3D" id="1.10.287.130">
    <property type="match status" value="1"/>
</dbReference>
<dbReference type="SMART" id="SM00388">
    <property type="entry name" value="HisKA"/>
    <property type="match status" value="1"/>
</dbReference>
<evidence type="ECO:0000256" key="4">
    <source>
        <dbReference type="ARBA" id="ARBA00022475"/>
    </source>
</evidence>
<dbReference type="InterPro" id="IPR036890">
    <property type="entry name" value="HATPase_C_sf"/>
</dbReference>
<dbReference type="EMBL" id="CAEZZD010000034">
    <property type="protein sequence ID" value="CAB4744343.1"/>
    <property type="molecule type" value="Genomic_DNA"/>
</dbReference>
<dbReference type="Pfam" id="PF02518">
    <property type="entry name" value="HATPase_c"/>
    <property type="match status" value="1"/>
</dbReference>
<dbReference type="InterPro" id="IPR004358">
    <property type="entry name" value="Sig_transdc_His_kin-like_C"/>
</dbReference>
<evidence type="ECO:0000313" key="16">
    <source>
        <dbReference type="EMBL" id="CAB4333352.1"/>
    </source>
</evidence>
<keyword evidence="11 12" id="KW-0472">Membrane</keyword>
<evidence type="ECO:0000256" key="10">
    <source>
        <dbReference type="ARBA" id="ARBA00023012"/>
    </source>
</evidence>
<dbReference type="SUPFAM" id="SSF47384">
    <property type="entry name" value="Homodimeric domain of signal transducing histidine kinase"/>
    <property type="match status" value="1"/>
</dbReference>
<evidence type="ECO:0000313" key="17">
    <source>
        <dbReference type="EMBL" id="CAB4696593.1"/>
    </source>
</evidence>
<gene>
    <name evidence="17" type="ORF">UFOPK2648_00064</name>
    <name evidence="18" type="ORF">UFOPK2824_00354</name>
    <name evidence="19" type="ORF">UFOPK3037_00867</name>
    <name evidence="20" type="ORF">UFOPK3278_00006</name>
    <name evidence="16" type="ORF">UFOPK3406_00393</name>
    <name evidence="15" type="ORF">UFOPK3925_00361</name>
    <name evidence="21" type="ORF">UFOPK4097_00064</name>
    <name evidence="22" type="ORF">UFOPK4301_00310</name>
</gene>
<dbReference type="PROSITE" id="PS50109">
    <property type="entry name" value="HIS_KIN"/>
    <property type="match status" value="1"/>
</dbReference>
<dbReference type="InterPro" id="IPR003661">
    <property type="entry name" value="HisK_dim/P_dom"/>
</dbReference>
<evidence type="ECO:0000256" key="7">
    <source>
        <dbReference type="ARBA" id="ARBA00022692"/>
    </source>
</evidence>
<evidence type="ECO:0000256" key="1">
    <source>
        <dbReference type="ARBA" id="ARBA00000085"/>
    </source>
</evidence>
<dbReference type="Pfam" id="PF00672">
    <property type="entry name" value="HAMP"/>
    <property type="match status" value="1"/>
</dbReference>
<dbReference type="InterPro" id="IPR003660">
    <property type="entry name" value="HAMP_dom"/>
</dbReference>
<dbReference type="SMART" id="SM00387">
    <property type="entry name" value="HATPase_c"/>
    <property type="match status" value="1"/>
</dbReference>
<dbReference type="CDD" id="cd00082">
    <property type="entry name" value="HisKA"/>
    <property type="match status" value="1"/>
</dbReference>
<evidence type="ECO:0000256" key="2">
    <source>
        <dbReference type="ARBA" id="ARBA00004651"/>
    </source>
</evidence>
<dbReference type="AlphaFoldDB" id="A0A6J5YR04"/>
<evidence type="ECO:0000259" key="14">
    <source>
        <dbReference type="PROSITE" id="PS50885"/>
    </source>
</evidence>
<evidence type="ECO:0000313" key="22">
    <source>
        <dbReference type="EMBL" id="CAB5045713.1"/>
    </source>
</evidence>
<evidence type="ECO:0000313" key="15">
    <source>
        <dbReference type="EMBL" id="CAB4332915.1"/>
    </source>
</evidence>
<keyword evidence="8" id="KW-0418">Kinase</keyword>
<keyword evidence="10" id="KW-0902">Two-component regulatory system</keyword>
<dbReference type="SUPFAM" id="SSF103190">
    <property type="entry name" value="Sensory domain-like"/>
    <property type="match status" value="1"/>
</dbReference>
<evidence type="ECO:0000259" key="13">
    <source>
        <dbReference type="PROSITE" id="PS50109"/>
    </source>
</evidence>
<dbReference type="PROSITE" id="PS50885">
    <property type="entry name" value="HAMP"/>
    <property type="match status" value="1"/>
</dbReference>
<dbReference type="Pfam" id="PF00512">
    <property type="entry name" value="HisKA"/>
    <property type="match status" value="1"/>
</dbReference>
<dbReference type="Gene3D" id="3.30.450.20">
    <property type="entry name" value="PAS domain"/>
    <property type="match status" value="1"/>
</dbReference>
<dbReference type="PANTHER" id="PTHR45436:SF5">
    <property type="entry name" value="SENSOR HISTIDINE KINASE TRCS"/>
    <property type="match status" value="1"/>
</dbReference>
<sequence>MKWRLLAALLGLTLVVLLVHDIPLVSYLRTVENDRIITALERDSFVIAGRSEELLESGNATGSAYIKEAIKSYSAKSGARVLVTDSAGIVIATSDVKDSVGTSFASREEIASALSGQVSSGRRFSATLNYEILYVSVPVLNGDRIIGAVRLTFPASVVDDAVSARLRGISTVAGITLFVAALVALLLAVGITRRLTKLRNVTEEFSNGNFAVRAEIEGGAPEIQSLARSFNKMANQLERLIFQQRAFAGDASHQLRTPLTALTLRLERVSELLETDPLAAAERLDAALIETDRLQRLVEGLLVLSRSEEKDVAVVREDASAIVRERAANWDALAAEQNVEIVISIPDSAYVLAAPGSLEQVIDNYVDNALEVVPAGSTITILVKASSDLTKISVLDEGPGLSEADLAKAFNRFWRARSDTHGSGLGLAIVERLAEASGGHAELRNREPNGLEASAYFPTF</sequence>
<feature type="transmembrane region" description="Helical" evidence="12">
    <location>
        <begin position="172"/>
        <end position="191"/>
    </location>
</feature>
<dbReference type="InterPro" id="IPR036097">
    <property type="entry name" value="HisK_dim/P_sf"/>
</dbReference>
<evidence type="ECO:0000256" key="3">
    <source>
        <dbReference type="ARBA" id="ARBA00012438"/>
    </source>
</evidence>
<keyword evidence="6" id="KW-0808">Transferase</keyword>
<dbReference type="EMBL" id="CAEZYC010000001">
    <property type="protein sequence ID" value="CAB4696593.1"/>
    <property type="molecule type" value="Genomic_DNA"/>
</dbReference>
<feature type="domain" description="Histidine kinase" evidence="13">
    <location>
        <begin position="250"/>
        <end position="460"/>
    </location>
</feature>
<dbReference type="CDD" id="cd00075">
    <property type="entry name" value="HATPase"/>
    <property type="match status" value="1"/>
</dbReference>
<keyword evidence="5" id="KW-0597">Phosphoprotein</keyword>
<dbReference type="Gene3D" id="3.30.565.10">
    <property type="entry name" value="Histidine kinase-like ATPase, C-terminal domain"/>
    <property type="match status" value="1"/>
</dbReference>
<evidence type="ECO:0000256" key="9">
    <source>
        <dbReference type="ARBA" id="ARBA00022989"/>
    </source>
</evidence>
<dbReference type="SUPFAM" id="SSF55874">
    <property type="entry name" value="ATPase domain of HSP90 chaperone/DNA topoisomerase II/histidine kinase"/>
    <property type="match status" value="1"/>
</dbReference>
<dbReference type="EMBL" id="CAESAI010000005">
    <property type="protein sequence ID" value="CAB4333352.1"/>
    <property type="molecule type" value="Genomic_DNA"/>
</dbReference>
<dbReference type="CDD" id="cd06225">
    <property type="entry name" value="HAMP"/>
    <property type="match status" value="1"/>
</dbReference>
<evidence type="ECO:0000313" key="21">
    <source>
        <dbReference type="EMBL" id="CAB5006738.1"/>
    </source>
</evidence>
<evidence type="ECO:0000256" key="6">
    <source>
        <dbReference type="ARBA" id="ARBA00022679"/>
    </source>
</evidence>
<comment type="subcellular location">
    <subcellularLocation>
        <location evidence="2">Cell membrane</location>
        <topology evidence="2">Multi-pass membrane protein</topology>
    </subcellularLocation>
</comment>
<dbReference type="PRINTS" id="PR00344">
    <property type="entry name" value="BCTRLSENSOR"/>
</dbReference>
<dbReference type="SMART" id="SM00304">
    <property type="entry name" value="HAMP"/>
    <property type="match status" value="1"/>
</dbReference>
<evidence type="ECO:0000256" key="11">
    <source>
        <dbReference type="ARBA" id="ARBA00023136"/>
    </source>
</evidence>
<dbReference type="SUPFAM" id="SSF158472">
    <property type="entry name" value="HAMP domain-like"/>
    <property type="match status" value="1"/>
</dbReference>
<reference evidence="15" key="1">
    <citation type="submission" date="2020-05" db="EMBL/GenBank/DDBJ databases">
        <authorList>
            <person name="Chiriac C."/>
            <person name="Salcher M."/>
            <person name="Ghai R."/>
            <person name="Kavagutti S V."/>
        </authorList>
    </citation>
    <scope>NUCLEOTIDE SEQUENCE</scope>
</reference>
<dbReference type="InterPro" id="IPR050428">
    <property type="entry name" value="TCS_sensor_his_kinase"/>
</dbReference>
<dbReference type="EMBL" id="CAFAAO010000009">
    <property type="protein sequence ID" value="CAB4804555.1"/>
    <property type="molecule type" value="Genomic_DNA"/>
</dbReference>
<dbReference type="EMBL" id="CAESAD010000001">
    <property type="protein sequence ID" value="CAB4332915.1"/>
    <property type="molecule type" value="Genomic_DNA"/>
</dbReference>
<protein>
    <recommendedName>
        <fullName evidence="3">histidine kinase</fullName>
        <ecNumber evidence="3">2.7.13.3</ecNumber>
    </recommendedName>
</protein>
<organism evidence="15">
    <name type="scientific">freshwater metagenome</name>
    <dbReference type="NCBI Taxonomy" id="449393"/>
    <lineage>
        <taxon>unclassified sequences</taxon>
        <taxon>metagenomes</taxon>
        <taxon>ecological metagenomes</taxon>
    </lineage>
</organism>
<evidence type="ECO:0000256" key="5">
    <source>
        <dbReference type="ARBA" id="ARBA00022553"/>
    </source>
</evidence>
<dbReference type="InterPro" id="IPR057640">
    <property type="entry name" value="Cache_WalK"/>
</dbReference>
<dbReference type="EMBL" id="CAFBQG010000024">
    <property type="protein sequence ID" value="CAB5045713.1"/>
    <property type="molecule type" value="Genomic_DNA"/>
</dbReference>
<dbReference type="InterPro" id="IPR003594">
    <property type="entry name" value="HATPase_dom"/>
</dbReference>
<dbReference type="GO" id="GO:0000155">
    <property type="term" value="F:phosphorelay sensor kinase activity"/>
    <property type="evidence" value="ECO:0007669"/>
    <property type="project" value="InterPro"/>
</dbReference>
<proteinExistence type="predicted"/>
<keyword evidence="9 12" id="KW-1133">Transmembrane helix</keyword>
<accession>A0A6J5YR04</accession>